<organism evidence="2">
    <name type="scientific">Calcidiscus leptoporus</name>
    <dbReference type="NCBI Taxonomy" id="127549"/>
    <lineage>
        <taxon>Eukaryota</taxon>
        <taxon>Haptista</taxon>
        <taxon>Haptophyta</taxon>
        <taxon>Prymnesiophyceae</taxon>
        <taxon>Coccolithales</taxon>
        <taxon>Calcidiscaceae</taxon>
        <taxon>Calcidiscus</taxon>
    </lineage>
</organism>
<proteinExistence type="predicted"/>
<evidence type="ECO:0000256" key="1">
    <source>
        <dbReference type="SAM" id="MobiDB-lite"/>
    </source>
</evidence>
<dbReference type="EMBL" id="HBER01022639">
    <property type="protein sequence ID" value="CAD8536037.1"/>
    <property type="molecule type" value="Transcribed_RNA"/>
</dbReference>
<gene>
    <name evidence="2" type="ORF">CLEP1334_LOCUS11317</name>
</gene>
<name>A0A7S0IZ52_9EUKA</name>
<protein>
    <submittedName>
        <fullName evidence="2">Uncharacterized protein</fullName>
    </submittedName>
</protein>
<feature type="region of interest" description="Disordered" evidence="1">
    <location>
        <begin position="1"/>
        <end position="50"/>
    </location>
</feature>
<dbReference type="AlphaFoldDB" id="A0A7S0IZ52"/>
<reference evidence="2" key="1">
    <citation type="submission" date="2021-01" db="EMBL/GenBank/DDBJ databases">
        <authorList>
            <person name="Corre E."/>
            <person name="Pelletier E."/>
            <person name="Niang G."/>
            <person name="Scheremetjew M."/>
            <person name="Finn R."/>
            <person name="Kale V."/>
            <person name="Holt S."/>
            <person name="Cochrane G."/>
            <person name="Meng A."/>
            <person name="Brown T."/>
            <person name="Cohen L."/>
        </authorList>
    </citation>
    <scope>NUCLEOTIDE SEQUENCE</scope>
    <source>
        <strain evidence="2">RCC1130</strain>
    </source>
</reference>
<accession>A0A7S0IZ52</accession>
<sequence length="340" mass="36904">MLAKDSARSSPPRLELPSALPGSRRGAAGVTPSEDALKDAPRRKGRPGSRRWRLAAEELLAASLGFPSEEIETAESLGMEIPFFRRGGDFANAPAEFFEHADSENLVRRASPSELGPSRPLKRASAMLKTVPGATRVAGRPEAMLARLNKEERALLVAHASSPLLQHAEAELRRYLHDTCAAADGWDVIARRGVSSTPEQEGWELVLKPEELQKTEEASNEAHACWLSGTRRRTRSRLHSVGRGDAAATVSVPATLVSAQCDADWERQLVYAACSFYCLRSWSMLAPGRCRRLVMASLRPPRCGEAERWCGIKAAARVSLIDTLTALAVHSSAPAEASPL</sequence>
<evidence type="ECO:0000313" key="2">
    <source>
        <dbReference type="EMBL" id="CAD8536037.1"/>
    </source>
</evidence>